<dbReference type="InterPro" id="IPR034660">
    <property type="entry name" value="DinB/YfiT-like"/>
</dbReference>
<dbReference type="NCBIfam" id="TIGR03086">
    <property type="entry name" value="TIGR03086 family metal-binding protein"/>
    <property type="match status" value="1"/>
</dbReference>
<dbReference type="GO" id="GO:0046872">
    <property type="term" value="F:metal ion binding"/>
    <property type="evidence" value="ECO:0007669"/>
    <property type="project" value="InterPro"/>
</dbReference>
<dbReference type="InterPro" id="IPR017517">
    <property type="entry name" value="Maleyloyr_isom"/>
</dbReference>
<dbReference type="SUPFAM" id="SSF55961">
    <property type="entry name" value="Bet v1-like"/>
    <property type="match status" value="1"/>
</dbReference>
<dbReference type="InterPro" id="IPR023393">
    <property type="entry name" value="START-like_dom_sf"/>
</dbReference>
<proteinExistence type="inferred from homology"/>
<organism evidence="4 5">
    <name type="scientific">Actinophytocola xanthii</name>
    <dbReference type="NCBI Taxonomy" id="1912961"/>
    <lineage>
        <taxon>Bacteria</taxon>
        <taxon>Bacillati</taxon>
        <taxon>Actinomycetota</taxon>
        <taxon>Actinomycetes</taxon>
        <taxon>Pseudonocardiales</taxon>
        <taxon>Pseudonocardiaceae</taxon>
    </lineage>
</organism>
<sequence length="342" mass="37757">MKVVPVGEADIVITREFAAARRAVFDAHTRPELLRRWFGPHGWRMTVCEVDLRVGGSWYYLMVGPAGAEMTLRGTYVEISAPERIVSTETNVDCEARAEHESVSTIVLVERDGCTTLTNTVRFPSRRVRDAVLESRMEHGVAEGFERLDAVLVGEGEIAARYRRRADGFESLLRNVHDGQWDGPSPCVGWRVRDVVRHVVEMHGVLLGSAGRTPSPGSSVDEDPLAAFRSARRDIQDVLADPALAATEFEAPHAGRTTVEVSIDQVVSADLPLHGWDVARATGQDYAIPDEEVEWGFRALDALPEEVLRLPYVYGPPVPVPPEASAHDRLLGLIGRDPDWTP</sequence>
<feature type="domain" description="Mycothiol-dependent maleylpyruvate isomerase metal-binding" evidence="3">
    <location>
        <begin position="166"/>
        <end position="251"/>
    </location>
</feature>
<evidence type="ECO:0000259" key="2">
    <source>
        <dbReference type="Pfam" id="PF08327"/>
    </source>
</evidence>
<comment type="caution">
    <text evidence="4">The sequence shown here is derived from an EMBL/GenBank/DDBJ whole genome shotgun (WGS) entry which is preliminary data.</text>
</comment>
<reference evidence="4 5" key="1">
    <citation type="submission" date="2016-12" db="EMBL/GenBank/DDBJ databases">
        <title>The draft genome sequence of Actinophytocola sp. 11-183.</title>
        <authorList>
            <person name="Wang W."/>
            <person name="Yuan L."/>
        </authorList>
    </citation>
    <scope>NUCLEOTIDE SEQUENCE [LARGE SCALE GENOMIC DNA]</scope>
    <source>
        <strain evidence="4 5">11-183</strain>
    </source>
</reference>
<evidence type="ECO:0000259" key="3">
    <source>
        <dbReference type="Pfam" id="PF11716"/>
    </source>
</evidence>
<protein>
    <submittedName>
        <fullName evidence="4">TIGR03086 family protein</fullName>
    </submittedName>
</protein>
<dbReference type="InterPro" id="IPR013538">
    <property type="entry name" value="ASHA1/2-like_C"/>
</dbReference>
<dbReference type="RefSeq" id="WP_075123534.1">
    <property type="nucleotide sequence ID" value="NZ_MSIE01000001.1"/>
</dbReference>
<gene>
    <name evidence="4" type="ORF">BU204_00825</name>
</gene>
<feature type="domain" description="Activator of Hsp90 ATPase homologue 1/2-like C-terminal" evidence="2">
    <location>
        <begin position="19"/>
        <end position="152"/>
    </location>
</feature>
<accession>A0A1Q8CYR4</accession>
<dbReference type="STRING" id="1912961.BU204_00825"/>
<evidence type="ECO:0000313" key="4">
    <source>
        <dbReference type="EMBL" id="OLF19500.1"/>
    </source>
</evidence>
<dbReference type="NCBIfam" id="TIGR03083">
    <property type="entry name" value="maleylpyruvate isomerase family mycothiol-dependent enzyme"/>
    <property type="match status" value="1"/>
</dbReference>
<dbReference type="InterPro" id="IPR024344">
    <property type="entry name" value="MDMPI_metal-binding"/>
</dbReference>
<dbReference type="AlphaFoldDB" id="A0A1Q8CYR4"/>
<evidence type="ECO:0000313" key="5">
    <source>
        <dbReference type="Proteomes" id="UP000185596"/>
    </source>
</evidence>
<dbReference type="Proteomes" id="UP000185596">
    <property type="component" value="Unassembled WGS sequence"/>
</dbReference>
<dbReference type="Gene3D" id="1.20.120.450">
    <property type="entry name" value="dinb family like domain"/>
    <property type="match status" value="1"/>
</dbReference>
<comment type="similarity">
    <text evidence="1">Belongs to the AHA1 family.</text>
</comment>
<dbReference type="SUPFAM" id="SSF109854">
    <property type="entry name" value="DinB/YfiT-like putative metalloenzymes"/>
    <property type="match status" value="1"/>
</dbReference>
<keyword evidence="5" id="KW-1185">Reference proteome</keyword>
<name>A0A1Q8CYR4_9PSEU</name>
<dbReference type="Gene3D" id="3.30.530.20">
    <property type="match status" value="1"/>
</dbReference>
<dbReference type="Pfam" id="PF11716">
    <property type="entry name" value="MDMPI_N"/>
    <property type="match status" value="1"/>
</dbReference>
<dbReference type="Pfam" id="PF08327">
    <property type="entry name" value="AHSA1"/>
    <property type="match status" value="1"/>
</dbReference>
<dbReference type="CDD" id="cd07826">
    <property type="entry name" value="SRPBCC_CalC_Aha1-like_9"/>
    <property type="match status" value="1"/>
</dbReference>
<dbReference type="InterPro" id="IPR017520">
    <property type="entry name" value="CHP03086"/>
</dbReference>
<dbReference type="EMBL" id="MSIE01000001">
    <property type="protein sequence ID" value="OLF19500.1"/>
    <property type="molecule type" value="Genomic_DNA"/>
</dbReference>
<evidence type="ECO:0000256" key="1">
    <source>
        <dbReference type="ARBA" id="ARBA00006817"/>
    </source>
</evidence>